<evidence type="ECO:0000259" key="2">
    <source>
        <dbReference type="Pfam" id="PF20150"/>
    </source>
</evidence>
<feature type="compositionally biased region" description="Acidic residues" evidence="1">
    <location>
        <begin position="35"/>
        <end position="48"/>
    </location>
</feature>
<dbReference type="OMA" id="VWESHIL"/>
<feature type="compositionally biased region" description="Acidic residues" evidence="1">
    <location>
        <begin position="546"/>
        <end position="558"/>
    </location>
</feature>
<dbReference type="RefSeq" id="XP_018175029.1">
    <property type="nucleotide sequence ID" value="XM_018326709.1"/>
</dbReference>
<feature type="compositionally biased region" description="Acidic residues" evidence="1">
    <location>
        <begin position="621"/>
        <end position="634"/>
    </location>
</feature>
<feature type="compositionally biased region" description="Acidic residues" evidence="1">
    <location>
        <begin position="584"/>
        <end position="612"/>
    </location>
</feature>
<dbReference type="KEGG" id="plj:28891758"/>
<feature type="region of interest" description="Disordered" evidence="1">
    <location>
        <begin position="1"/>
        <end position="67"/>
    </location>
</feature>
<evidence type="ECO:0000313" key="5">
    <source>
        <dbReference type="Proteomes" id="UP000078240"/>
    </source>
</evidence>
<feature type="compositionally biased region" description="Basic and acidic residues" evidence="1">
    <location>
        <begin position="559"/>
        <end position="570"/>
    </location>
</feature>
<reference evidence="3 5" key="1">
    <citation type="submission" date="2016-01" db="EMBL/GenBank/DDBJ databases">
        <title>Biosynthesis of antibiotic leucinostatins and their inhibition on Phytophthora in bio-control Purpureocillium lilacinum.</title>
        <authorList>
            <person name="Wang G."/>
            <person name="Liu Z."/>
            <person name="Lin R."/>
            <person name="Li E."/>
            <person name="Mao Z."/>
            <person name="Ling J."/>
            <person name="Yin W."/>
            <person name="Xie B."/>
        </authorList>
    </citation>
    <scope>NUCLEOTIDE SEQUENCE [LARGE SCALE GENOMIC DNA]</scope>
    <source>
        <strain evidence="3">PLBJ-1</strain>
        <strain evidence="4">PLFJ-1</strain>
    </source>
</reference>
<proteinExistence type="predicted"/>
<feature type="compositionally biased region" description="Acidic residues" evidence="1">
    <location>
        <begin position="358"/>
        <end position="405"/>
    </location>
</feature>
<dbReference type="InterPro" id="IPR045518">
    <property type="entry name" value="2EXR"/>
</dbReference>
<dbReference type="Proteomes" id="UP000078240">
    <property type="component" value="Unassembled WGS sequence"/>
</dbReference>
<evidence type="ECO:0000313" key="4">
    <source>
        <dbReference type="EMBL" id="OAQ81185.1"/>
    </source>
</evidence>
<evidence type="ECO:0000256" key="1">
    <source>
        <dbReference type="SAM" id="MobiDB-lite"/>
    </source>
</evidence>
<evidence type="ECO:0000313" key="3">
    <source>
        <dbReference type="EMBL" id="OAQ75559.1"/>
    </source>
</evidence>
<dbReference type="Pfam" id="PF20150">
    <property type="entry name" value="2EXR"/>
    <property type="match status" value="1"/>
</dbReference>
<dbReference type="AlphaFoldDB" id="A0A179GEJ9"/>
<name>A0A179GEJ9_PURLI</name>
<feature type="region of interest" description="Disordered" evidence="1">
    <location>
        <begin position="345"/>
        <end position="634"/>
    </location>
</feature>
<dbReference type="GeneID" id="28891758"/>
<feature type="compositionally biased region" description="Acidic residues" evidence="1">
    <location>
        <begin position="458"/>
        <end position="471"/>
    </location>
</feature>
<accession>A0A179GEJ9</accession>
<feature type="compositionally biased region" description="Low complexity" evidence="1">
    <location>
        <begin position="49"/>
        <end position="63"/>
    </location>
</feature>
<feature type="compositionally biased region" description="Acidic residues" evidence="1">
    <location>
        <begin position="486"/>
        <end position="495"/>
    </location>
</feature>
<feature type="domain" description="2EXR" evidence="2">
    <location>
        <begin position="64"/>
        <end position="182"/>
    </location>
</feature>
<gene>
    <name evidence="3" type="ORF">VFPBJ_09532</name>
    <name evidence="4" type="ORF">VFPFJ_09640</name>
</gene>
<organism evidence="3 5">
    <name type="scientific">Purpureocillium lilacinum</name>
    <name type="common">Paecilomyces lilacinus</name>
    <dbReference type="NCBI Taxonomy" id="33203"/>
    <lineage>
        <taxon>Eukaryota</taxon>
        <taxon>Fungi</taxon>
        <taxon>Dikarya</taxon>
        <taxon>Ascomycota</taxon>
        <taxon>Pezizomycotina</taxon>
        <taxon>Sordariomycetes</taxon>
        <taxon>Hypocreomycetidae</taxon>
        <taxon>Hypocreales</taxon>
        <taxon>Ophiocordycipitaceae</taxon>
        <taxon>Purpureocillium</taxon>
    </lineage>
</organism>
<dbReference type="EMBL" id="LSBH01000008">
    <property type="protein sequence ID" value="OAQ75559.1"/>
    <property type="molecule type" value="Genomic_DNA"/>
</dbReference>
<protein>
    <submittedName>
        <fullName evidence="3">Zinc finger domain-containing protein</fullName>
    </submittedName>
</protein>
<comment type="caution">
    <text evidence="3">The sequence shown here is derived from an EMBL/GenBank/DDBJ whole genome shotgun (WGS) entry which is preliminary data.</text>
</comment>
<sequence length="634" mass="70607">MPRPPKRPVVLSDTESHSESDNDESGSESDSNPLIDDEALDSSDDDESTSSSDDGSVDGPRSSFTRFMDLPPELRTQIWQHFCSDLDGRPRVLQFEMGPGGDRKIERHLLRDALGLDTPRGIWTVKEWISLAEQTEPLRSLMAVHQESRALGLKAFPDTLTMDSGTADFDARVAFNRRKDIVDIDHFRRESYGAGEKALMPGFGDLVVNAAVPIWDDSRDRSAVDRVRWTFDHMPNVERLYISADDDIFKHDRHLRWCASDYVHRYRVETHEKEPGLGEDMVSLLCWPDVDNHPDFAKYQLPKRHMRSQPKSIGRMLEEHGVEAWPMVTFEFEAALQRFEQLRDTKDLPYEATPSGSDDSDDEESGDDDSESEDIDEYESEGIDDEPIEELDDSEDESSVDEDSDAAGARFSSPEASVDGAPALDRPPRRNIVADSDDDDEPEQGPSNRRGNRKIAADTDDEDDAEVDEPEQAPSNRRGKRKIAVDSDDEGDAEVDEPRAKRARTGNAPPVNGAGSSFRAAAESDSETDDGAGARLEPNGGAESSAQEDSDGSSEEGAEEPRRLTLAERLQRHREAHPIPVSDSEVDSDEEDEDEDDEDDEDEEDEDEDDNGLIDGMASESDGEGDEGDESEGW</sequence>
<dbReference type="EMBL" id="LSBI01000009">
    <property type="protein sequence ID" value="OAQ81185.1"/>
    <property type="molecule type" value="Genomic_DNA"/>
</dbReference>
<dbReference type="Proteomes" id="UP000078340">
    <property type="component" value="Unassembled WGS sequence"/>
</dbReference>